<dbReference type="Proteomes" id="UP000587070">
    <property type="component" value="Unassembled WGS sequence"/>
</dbReference>
<reference evidence="1 2" key="1">
    <citation type="submission" date="2020-08" db="EMBL/GenBank/DDBJ databases">
        <title>Genome sequencing of Purple Non-Sulfur Bacteria from various extreme environments.</title>
        <authorList>
            <person name="Mayer M."/>
        </authorList>
    </citation>
    <scope>NUCLEOTIDE SEQUENCE [LARGE SCALE GENOMIC DNA]</scope>
    <source>
        <strain evidence="1 2">2761</strain>
    </source>
</reference>
<dbReference type="RefSeq" id="WP_153116904.1">
    <property type="nucleotide sequence ID" value="NZ_JACIGE010000008.1"/>
</dbReference>
<sequence>MTTASLSARARESLAYYCFARLLVEAAPADPVADPDGVGEAAVVAAHIFVSLIGEQWQNVRSPEGRDAQGLRELGLEIARLARLLVIADEEEQLDGRAAIEFVLQRFSPTHDPRYRSILASLPCNLA</sequence>
<comment type="caution">
    <text evidence="1">The sequence shown here is derived from an EMBL/GenBank/DDBJ whole genome shotgun (WGS) entry which is preliminary data.</text>
</comment>
<name>A0A840G0N1_RHOTE</name>
<dbReference type="EMBL" id="JACIGE010000008">
    <property type="protein sequence ID" value="MBB4247957.1"/>
    <property type="molecule type" value="Genomic_DNA"/>
</dbReference>
<evidence type="ECO:0000313" key="2">
    <source>
        <dbReference type="Proteomes" id="UP000587070"/>
    </source>
</evidence>
<protein>
    <submittedName>
        <fullName evidence="1">Uncharacterized protein</fullName>
    </submittedName>
</protein>
<accession>A0A840G0N1</accession>
<keyword evidence="2" id="KW-1185">Reference proteome</keyword>
<dbReference type="AlphaFoldDB" id="A0A840G0N1"/>
<proteinExistence type="predicted"/>
<evidence type="ECO:0000313" key="1">
    <source>
        <dbReference type="EMBL" id="MBB4247957.1"/>
    </source>
</evidence>
<gene>
    <name evidence="1" type="ORF">GGD90_002343</name>
</gene>
<organism evidence="1 2">
    <name type="scientific">Rhodocyclus tenuis</name>
    <name type="common">Rhodospirillum tenue</name>
    <dbReference type="NCBI Taxonomy" id="1066"/>
    <lineage>
        <taxon>Bacteria</taxon>
        <taxon>Pseudomonadati</taxon>
        <taxon>Pseudomonadota</taxon>
        <taxon>Betaproteobacteria</taxon>
        <taxon>Rhodocyclales</taxon>
        <taxon>Rhodocyclaceae</taxon>
        <taxon>Rhodocyclus</taxon>
    </lineage>
</organism>